<keyword evidence="4" id="KW-1185">Reference proteome</keyword>
<keyword evidence="3" id="KW-0378">Hydrolase</keyword>
<dbReference type="InterPro" id="IPR036365">
    <property type="entry name" value="PGBD-like_sf"/>
</dbReference>
<dbReference type="SUPFAM" id="SSF54001">
    <property type="entry name" value="Cysteine proteinases"/>
    <property type="match status" value="1"/>
</dbReference>
<reference evidence="3 4" key="1">
    <citation type="submission" date="2019-06" db="EMBL/GenBank/DDBJ databases">
        <title>Sequencing the genomes of 1000 actinobacteria strains.</title>
        <authorList>
            <person name="Klenk H.-P."/>
        </authorList>
    </citation>
    <scope>NUCLEOTIDE SEQUENCE [LARGE SCALE GENOMIC DNA]</scope>
    <source>
        <strain evidence="3 4">DSM 45679</strain>
    </source>
</reference>
<dbReference type="InterPro" id="IPR038765">
    <property type="entry name" value="Papain-like_cys_pep_sf"/>
</dbReference>
<dbReference type="Gene3D" id="3.90.1720.10">
    <property type="entry name" value="endopeptidase domain like (from Nostoc punctiforme)"/>
    <property type="match status" value="1"/>
</dbReference>
<dbReference type="InterPro" id="IPR002477">
    <property type="entry name" value="Peptidoglycan-bd-like"/>
</dbReference>
<dbReference type="Proteomes" id="UP000320876">
    <property type="component" value="Unassembled WGS sequence"/>
</dbReference>
<feature type="domain" description="Peptidoglycan binding-like" evidence="2">
    <location>
        <begin position="268"/>
        <end position="323"/>
    </location>
</feature>
<dbReference type="SUPFAM" id="SSF47090">
    <property type="entry name" value="PGBD-like"/>
    <property type="match status" value="2"/>
</dbReference>
<dbReference type="Pfam" id="PF01471">
    <property type="entry name" value="PG_binding_1"/>
    <property type="match status" value="2"/>
</dbReference>
<evidence type="ECO:0000259" key="2">
    <source>
        <dbReference type="Pfam" id="PF01471"/>
    </source>
</evidence>
<evidence type="ECO:0000313" key="3">
    <source>
        <dbReference type="EMBL" id="TQJ04298.1"/>
    </source>
</evidence>
<proteinExistence type="predicted"/>
<gene>
    <name evidence="3" type="ORF">FB471_4084</name>
</gene>
<keyword evidence="1" id="KW-0732">Signal</keyword>
<name>A0A542DMI4_AMYCI</name>
<feature type="domain" description="Peptidoglycan binding-like" evidence="2">
    <location>
        <begin position="195"/>
        <end position="253"/>
    </location>
</feature>
<dbReference type="Gene3D" id="1.10.101.10">
    <property type="entry name" value="PGBD-like superfamily/PGBD"/>
    <property type="match status" value="2"/>
</dbReference>
<dbReference type="EMBL" id="VFML01000001">
    <property type="protein sequence ID" value="TQJ04298.1"/>
    <property type="molecule type" value="Genomic_DNA"/>
</dbReference>
<feature type="signal peptide" evidence="1">
    <location>
        <begin position="1"/>
        <end position="29"/>
    </location>
</feature>
<evidence type="ECO:0000313" key="4">
    <source>
        <dbReference type="Proteomes" id="UP000320876"/>
    </source>
</evidence>
<dbReference type="RefSeq" id="WP_246076496.1">
    <property type="nucleotide sequence ID" value="NZ_VFML01000001.1"/>
</dbReference>
<evidence type="ECO:0000256" key="1">
    <source>
        <dbReference type="SAM" id="SignalP"/>
    </source>
</evidence>
<dbReference type="AlphaFoldDB" id="A0A542DMI4"/>
<dbReference type="InterPro" id="IPR036366">
    <property type="entry name" value="PGBDSf"/>
</dbReference>
<feature type="chain" id="PRO_5021833806" evidence="1">
    <location>
        <begin position="30"/>
        <end position="327"/>
    </location>
</feature>
<accession>A0A542DMI4</accession>
<dbReference type="GO" id="GO:0016787">
    <property type="term" value="F:hydrolase activity"/>
    <property type="evidence" value="ECO:0007669"/>
    <property type="project" value="UniProtKB-KW"/>
</dbReference>
<organism evidence="3 4">
    <name type="scientific">Amycolatopsis cihanbeyliensis</name>
    <dbReference type="NCBI Taxonomy" id="1128664"/>
    <lineage>
        <taxon>Bacteria</taxon>
        <taxon>Bacillati</taxon>
        <taxon>Actinomycetota</taxon>
        <taxon>Actinomycetes</taxon>
        <taxon>Pseudonocardiales</taxon>
        <taxon>Pseudonocardiaceae</taxon>
        <taxon>Amycolatopsis</taxon>
    </lineage>
</organism>
<sequence>MSASRVRTASVLAVLACLLFAGNPVVAQAADHPSSDLELTRDDILVRGKSWIDERVPYSQSSWHTNQFGRYRQDCSGYVSMAWGLHRVRWTGDIMEVAHRIDRRDLLPGDALWLHGSSTQHMALFVRWADSAETRAVVWEEYRTGTVASERTWSASRTSRFNAIRYDNVIEGDATTCATAQLSHTRYPALAAGASGELVRAAQCLLIRAGFNTGEGGPSGTFDPTTADAARQFRASVGLPAEGEVDAHTWTALLSAGSTPTIQDGSSGGAVLRVQRALNAARSAGLTVDGRFGPRTTAAVRDYQSASGLGVDGIVGPNTWKALQAGR</sequence>
<comment type="caution">
    <text evidence="3">The sequence shown here is derived from an EMBL/GenBank/DDBJ whole genome shotgun (WGS) entry which is preliminary data.</text>
</comment>
<protein>
    <submittedName>
        <fullName evidence="3">Peptidoglycan hydrolase-like protein with peptidoglycan-binding domain</fullName>
    </submittedName>
</protein>